<comment type="caution">
    <text evidence="2">The sequence shown here is derived from an EMBL/GenBank/DDBJ whole genome shotgun (WGS) entry which is preliminary data.</text>
</comment>
<feature type="region of interest" description="Disordered" evidence="1">
    <location>
        <begin position="23"/>
        <end position="100"/>
    </location>
</feature>
<evidence type="ECO:0000256" key="1">
    <source>
        <dbReference type="SAM" id="MobiDB-lite"/>
    </source>
</evidence>
<dbReference type="EMBL" id="JXTB01000581">
    <property type="protein sequence ID" value="PON36174.1"/>
    <property type="molecule type" value="Genomic_DNA"/>
</dbReference>
<name>A0A2P5AI23_PARAD</name>
<accession>A0A2P5AI23</accession>
<gene>
    <name evidence="2" type="ORF">PanWU01x14_330630</name>
</gene>
<keyword evidence="3" id="KW-1185">Reference proteome</keyword>
<evidence type="ECO:0000313" key="2">
    <source>
        <dbReference type="EMBL" id="PON36174.1"/>
    </source>
</evidence>
<evidence type="ECO:0000313" key="3">
    <source>
        <dbReference type="Proteomes" id="UP000237105"/>
    </source>
</evidence>
<proteinExistence type="predicted"/>
<sequence length="100" mass="9731">MQQLGDEISITYPADVLKMLAAKKDRPSTSASGAKELIPISGLPNQISEAPGGQPSPGVSTGEGSGAVIVSSDESDLGTPPSTTAGPSAGTGRAPLAGGN</sequence>
<dbReference type="Proteomes" id="UP000237105">
    <property type="component" value="Unassembled WGS sequence"/>
</dbReference>
<organism evidence="2 3">
    <name type="scientific">Parasponia andersonii</name>
    <name type="common">Sponia andersonii</name>
    <dbReference type="NCBI Taxonomy" id="3476"/>
    <lineage>
        <taxon>Eukaryota</taxon>
        <taxon>Viridiplantae</taxon>
        <taxon>Streptophyta</taxon>
        <taxon>Embryophyta</taxon>
        <taxon>Tracheophyta</taxon>
        <taxon>Spermatophyta</taxon>
        <taxon>Magnoliopsida</taxon>
        <taxon>eudicotyledons</taxon>
        <taxon>Gunneridae</taxon>
        <taxon>Pentapetalae</taxon>
        <taxon>rosids</taxon>
        <taxon>fabids</taxon>
        <taxon>Rosales</taxon>
        <taxon>Cannabaceae</taxon>
        <taxon>Parasponia</taxon>
    </lineage>
</organism>
<dbReference type="AlphaFoldDB" id="A0A2P5AI23"/>
<reference evidence="3" key="1">
    <citation type="submission" date="2016-06" db="EMBL/GenBank/DDBJ databases">
        <title>Parallel loss of symbiosis genes in relatives of nitrogen-fixing non-legume Parasponia.</title>
        <authorList>
            <person name="Van Velzen R."/>
            <person name="Holmer R."/>
            <person name="Bu F."/>
            <person name="Rutten L."/>
            <person name="Van Zeijl A."/>
            <person name="Liu W."/>
            <person name="Santuari L."/>
            <person name="Cao Q."/>
            <person name="Sharma T."/>
            <person name="Shen D."/>
            <person name="Roswanjaya Y."/>
            <person name="Wardhani T."/>
            <person name="Kalhor M.S."/>
            <person name="Jansen J."/>
            <person name="Van den Hoogen J."/>
            <person name="Gungor B."/>
            <person name="Hartog M."/>
            <person name="Hontelez J."/>
            <person name="Verver J."/>
            <person name="Yang W.-C."/>
            <person name="Schijlen E."/>
            <person name="Repin R."/>
            <person name="Schilthuizen M."/>
            <person name="Schranz E."/>
            <person name="Heidstra R."/>
            <person name="Miyata K."/>
            <person name="Fedorova E."/>
            <person name="Kohlen W."/>
            <person name="Bisseling T."/>
            <person name="Smit S."/>
            <person name="Geurts R."/>
        </authorList>
    </citation>
    <scope>NUCLEOTIDE SEQUENCE [LARGE SCALE GENOMIC DNA]</scope>
    <source>
        <strain evidence="3">cv. WU1-14</strain>
    </source>
</reference>
<protein>
    <submittedName>
        <fullName evidence="2">Uncharacterized protein</fullName>
    </submittedName>
</protein>